<protein>
    <submittedName>
        <fullName evidence="3">Uncharacterized peroxidase-related enzyme</fullName>
    </submittedName>
</protein>
<dbReference type="Pfam" id="PF02627">
    <property type="entry name" value="CMD"/>
    <property type="match status" value="1"/>
</dbReference>
<dbReference type="EMBL" id="FOND01000001">
    <property type="protein sequence ID" value="SFD85157.1"/>
    <property type="molecule type" value="Genomic_DNA"/>
</dbReference>
<dbReference type="NCBIfam" id="TIGR00778">
    <property type="entry name" value="ahpD_dom"/>
    <property type="match status" value="1"/>
</dbReference>
<sequence>MSGVTDTARPAAPQSPPSPATAVSRFPVPAREDLPPGLRERFAAVEERSGFLPNVFAALSWRPAEAEAFFALHDALMDKETPGLSKADREIVVVATSAANDCLYCVVAHGAIVRIRARDPHLADQVAVDWRKAPLPPRMQAVLEVAIRLAVAPAEVTAGDLDRLREHGLTDDDVWDVGAIVSLFALSNRLAHWAAIPPNEEFFLMGRVPRT</sequence>
<dbReference type="SUPFAM" id="SSF69118">
    <property type="entry name" value="AhpD-like"/>
    <property type="match status" value="1"/>
</dbReference>
<feature type="region of interest" description="Disordered" evidence="1">
    <location>
        <begin position="1"/>
        <end position="34"/>
    </location>
</feature>
<keyword evidence="3" id="KW-0575">Peroxidase</keyword>
<evidence type="ECO:0000256" key="1">
    <source>
        <dbReference type="SAM" id="MobiDB-lite"/>
    </source>
</evidence>
<dbReference type="AlphaFoldDB" id="A0A1I1VQ45"/>
<evidence type="ECO:0000313" key="3">
    <source>
        <dbReference type="EMBL" id="SFD85157.1"/>
    </source>
</evidence>
<name>A0A1I1VQ45_9ACTN</name>
<keyword evidence="4" id="KW-1185">Reference proteome</keyword>
<feature type="domain" description="Carboxymuconolactone decarboxylase-like" evidence="2">
    <location>
        <begin position="63"/>
        <end position="113"/>
    </location>
</feature>
<dbReference type="PANTHER" id="PTHR35446:SF2">
    <property type="entry name" value="CARBOXYMUCONOLACTONE DECARBOXYLASE-LIKE DOMAIN-CONTAINING PROTEIN"/>
    <property type="match status" value="1"/>
</dbReference>
<keyword evidence="3" id="KW-0560">Oxidoreductase</keyword>
<dbReference type="NCBIfam" id="TIGR01926">
    <property type="entry name" value="peroxid_rel"/>
    <property type="match status" value="1"/>
</dbReference>
<accession>A0A1I1VQ45</accession>
<dbReference type="Gene3D" id="1.20.5.810">
    <property type="entry name" value="AhpD-like"/>
    <property type="match status" value="1"/>
</dbReference>
<dbReference type="GO" id="GO:0051920">
    <property type="term" value="F:peroxiredoxin activity"/>
    <property type="evidence" value="ECO:0007669"/>
    <property type="project" value="InterPro"/>
</dbReference>
<dbReference type="InterPro" id="IPR003779">
    <property type="entry name" value="CMD-like"/>
</dbReference>
<proteinExistence type="predicted"/>
<reference evidence="4" key="1">
    <citation type="submission" date="2016-10" db="EMBL/GenBank/DDBJ databases">
        <authorList>
            <person name="Varghese N."/>
            <person name="Submissions S."/>
        </authorList>
    </citation>
    <scope>NUCLEOTIDE SEQUENCE [LARGE SCALE GENOMIC DNA]</scope>
    <source>
        <strain evidence="4">DSM 46838</strain>
    </source>
</reference>
<dbReference type="Proteomes" id="UP000198589">
    <property type="component" value="Unassembled WGS sequence"/>
</dbReference>
<dbReference type="STRING" id="1798228.SAMN05216574_10160"/>
<dbReference type="OrthoDB" id="9810664at2"/>
<gene>
    <name evidence="3" type="ORF">SAMN05216574_10160</name>
</gene>
<dbReference type="InterPro" id="IPR010195">
    <property type="entry name" value="Uncharacterised_peroxidase-rel"/>
</dbReference>
<dbReference type="Gene3D" id="1.20.1290.10">
    <property type="entry name" value="AhpD-like"/>
    <property type="match status" value="1"/>
</dbReference>
<evidence type="ECO:0000313" key="4">
    <source>
        <dbReference type="Proteomes" id="UP000198589"/>
    </source>
</evidence>
<dbReference type="PANTHER" id="PTHR35446">
    <property type="entry name" value="SI:CH211-175M2.5"/>
    <property type="match status" value="1"/>
</dbReference>
<dbReference type="InterPro" id="IPR004675">
    <property type="entry name" value="AhpD_core"/>
</dbReference>
<dbReference type="InterPro" id="IPR029032">
    <property type="entry name" value="AhpD-like"/>
</dbReference>
<evidence type="ECO:0000259" key="2">
    <source>
        <dbReference type="Pfam" id="PF02627"/>
    </source>
</evidence>
<organism evidence="3 4">
    <name type="scientific">Blastococcus tunisiensis</name>
    <dbReference type="NCBI Taxonomy" id="1798228"/>
    <lineage>
        <taxon>Bacteria</taxon>
        <taxon>Bacillati</taxon>
        <taxon>Actinomycetota</taxon>
        <taxon>Actinomycetes</taxon>
        <taxon>Geodermatophilales</taxon>
        <taxon>Geodermatophilaceae</taxon>
        <taxon>Blastococcus</taxon>
    </lineage>
</organism>